<dbReference type="Pfam" id="PF13098">
    <property type="entry name" value="Thioredoxin_2"/>
    <property type="match status" value="1"/>
</dbReference>
<protein>
    <recommendedName>
        <fullName evidence="7">Thiol:disulfide interchange protein</fullName>
    </recommendedName>
</protein>
<keyword evidence="3 7" id="KW-0732">Signal</keyword>
<dbReference type="RefSeq" id="WP_116269583.1">
    <property type="nucleotide sequence ID" value="NZ_BGZJ01000001.1"/>
</dbReference>
<evidence type="ECO:0000259" key="8">
    <source>
        <dbReference type="Pfam" id="PF10411"/>
    </source>
</evidence>
<feature type="domain" description="Thioredoxin-like fold" evidence="9">
    <location>
        <begin position="118"/>
        <end position="236"/>
    </location>
</feature>
<keyword evidence="4 7" id="KW-0574">Periplasm</keyword>
<dbReference type="PANTHER" id="PTHR35272:SF3">
    <property type="entry name" value="THIOL:DISULFIDE INTERCHANGE PROTEIN DSBC"/>
    <property type="match status" value="1"/>
</dbReference>
<dbReference type="EMBL" id="BGZJ01000001">
    <property type="protein sequence ID" value="GBO93130.1"/>
    <property type="molecule type" value="Genomic_DNA"/>
</dbReference>
<keyword evidence="5" id="KW-1015">Disulfide bond</keyword>
<dbReference type="InterPro" id="IPR051470">
    <property type="entry name" value="Thiol:disulfide_interchange"/>
</dbReference>
<dbReference type="Gene3D" id="3.40.30.10">
    <property type="entry name" value="Glutaredoxin"/>
    <property type="match status" value="1"/>
</dbReference>
<comment type="subcellular location">
    <subcellularLocation>
        <location evidence="1 7">Periplasm</location>
    </subcellularLocation>
</comment>
<accession>A0A401LKM4</accession>
<feature type="chain" id="PRO_5022282345" description="Thiol:disulfide interchange protein" evidence="7">
    <location>
        <begin position="26"/>
        <end position="244"/>
    </location>
</feature>
<evidence type="ECO:0000256" key="5">
    <source>
        <dbReference type="ARBA" id="ARBA00023157"/>
    </source>
</evidence>
<feature type="domain" description="Disulphide bond isomerase DsbC/G N-terminal" evidence="8">
    <location>
        <begin position="28"/>
        <end position="94"/>
    </location>
</feature>
<dbReference type="AlphaFoldDB" id="A0A388SCI6"/>
<accession>A0A388SCI6</accession>
<evidence type="ECO:0000256" key="1">
    <source>
        <dbReference type="ARBA" id="ARBA00004418"/>
    </source>
</evidence>
<dbReference type="CDD" id="cd03020">
    <property type="entry name" value="DsbA_DsbC_DsbG"/>
    <property type="match status" value="1"/>
</dbReference>
<dbReference type="InterPro" id="IPR009094">
    <property type="entry name" value="DiS-bond_isomerase_DsbC/G_N_sf"/>
</dbReference>
<gene>
    <name evidence="10" type="primary">dsbC</name>
    <name evidence="10" type="ORF">MESMUL_04840</name>
</gene>
<feature type="signal peptide" evidence="7">
    <location>
        <begin position="1"/>
        <end position="25"/>
    </location>
</feature>
<comment type="similarity">
    <text evidence="2 7">Belongs to the thioredoxin family. DsbC subfamily.</text>
</comment>
<dbReference type="Pfam" id="PF10411">
    <property type="entry name" value="DsbC_N"/>
    <property type="match status" value="1"/>
</dbReference>
<dbReference type="GO" id="GO:0042597">
    <property type="term" value="C:periplasmic space"/>
    <property type="evidence" value="ECO:0007669"/>
    <property type="project" value="UniProtKB-SubCell"/>
</dbReference>
<dbReference type="OrthoDB" id="12976at2"/>
<evidence type="ECO:0000256" key="7">
    <source>
        <dbReference type="RuleBase" id="RU364038"/>
    </source>
</evidence>
<dbReference type="InterPro" id="IPR012336">
    <property type="entry name" value="Thioredoxin-like_fold"/>
</dbReference>
<dbReference type="PANTHER" id="PTHR35272">
    <property type="entry name" value="THIOL:DISULFIDE INTERCHANGE PROTEIN DSBC-RELATED"/>
    <property type="match status" value="1"/>
</dbReference>
<evidence type="ECO:0000313" key="10">
    <source>
        <dbReference type="EMBL" id="GBO93130.1"/>
    </source>
</evidence>
<keyword evidence="6 7" id="KW-0676">Redox-active center</keyword>
<dbReference type="InterPro" id="IPR036249">
    <property type="entry name" value="Thioredoxin-like_sf"/>
</dbReference>
<evidence type="ECO:0000256" key="4">
    <source>
        <dbReference type="ARBA" id="ARBA00022764"/>
    </source>
</evidence>
<evidence type="ECO:0000256" key="6">
    <source>
        <dbReference type="ARBA" id="ARBA00023284"/>
    </source>
</evidence>
<evidence type="ECO:0000256" key="3">
    <source>
        <dbReference type="ARBA" id="ARBA00022729"/>
    </source>
</evidence>
<evidence type="ECO:0000256" key="2">
    <source>
        <dbReference type="ARBA" id="ARBA00009813"/>
    </source>
</evidence>
<dbReference type="InterPro" id="IPR018950">
    <property type="entry name" value="DiS-bond_isomerase_DsbC/G_N"/>
</dbReference>
<name>A0A388SCI6_9BURK</name>
<dbReference type="InterPro" id="IPR033954">
    <property type="entry name" value="DiS-bond_Isoase_DsbC/G"/>
</dbReference>
<organism evidence="10 11">
    <name type="scientific">Mesosutterella multiformis</name>
    <dbReference type="NCBI Taxonomy" id="2259133"/>
    <lineage>
        <taxon>Bacteria</taxon>
        <taxon>Pseudomonadati</taxon>
        <taxon>Pseudomonadota</taxon>
        <taxon>Betaproteobacteria</taxon>
        <taxon>Burkholderiales</taxon>
        <taxon>Sutterellaceae</taxon>
        <taxon>Mesosutterella</taxon>
    </lineage>
</organism>
<sequence length="244" mass="26536">MPRISQIAAGAFAAALAFTSVASFAAGSSDPETDQVKSRVVERLGVRPTTVAKTPFGLWEISVAPDQVFYVDGNVRYLLLGNAVDIATRENLTEKRIAEISRVDWKTLPQKDAIRVVHGSGRYQVAVFADATCMYCRLLESYFAKMNDVTVYTYVFPMKQSRNLAKNVVCAKNPGAAWGNLMTKGVKPAEANCDDSVLDRNTVLSQKIGVAGTPTLIFPDGSRLGGVPSYENLVKALRERNPGK</sequence>
<reference evidence="10 11" key="1">
    <citation type="journal article" date="2018" name="Int. J. Syst. Evol. Microbiol.">
        <title>Mesosutterella multiformis gen. nov., sp. nov., a member of the family Sutterellaceae and Sutterella megalosphaeroides sp. nov., isolated from human faeces.</title>
        <authorList>
            <person name="Sakamoto M."/>
            <person name="Ikeyama N."/>
            <person name="Kunihiro T."/>
            <person name="Iino T."/>
            <person name="Yuki M."/>
            <person name="Ohkuma M."/>
        </authorList>
    </citation>
    <scope>NUCLEOTIDE SEQUENCE [LARGE SCALE GENOMIC DNA]</scope>
    <source>
        <strain evidence="10 11">4NBBH2</strain>
    </source>
</reference>
<proteinExistence type="inferred from homology"/>
<keyword evidence="11" id="KW-1185">Reference proteome</keyword>
<dbReference type="Proteomes" id="UP000266091">
    <property type="component" value="Unassembled WGS sequence"/>
</dbReference>
<comment type="function">
    <text evidence="7">Required for disulfide bond formation in some periplasmic proteins. Acts by transferring its disulfide bond to other proteins and is reduced in the process.</text>
</comment>
<dbReference type="SUPFAM" id="SSF52833">
    <property type="entry name" value="Thioredoxin-like"/>
    <property type="match status" value="1"/>
</dbReference>
<evidence type="ECO:0000259" key="9">
    <source>
        <dbReference type="Pfam" id="PF13098"/>
    </source>
</evidence>
<dbReference type="Gene3D" id="3.10.450.70">
    <property type="entry name" value="Disulphide bond isomerase, DsbC/G, N-terminal"/>
    <property type="match status" value="1"/>
</dbReference>
<comment type="caution">
    <text evidence="10">The sequence shown here is derived from an EMBL/GenBank/DDBJ whole genome shotgun (WGS) entry which is preliminary data.</text>
</comment>
<evidence type="ECO:0000313" key="11">
    <source>
        <dbReference type="Proteomes" id="UP000266091"/>
    </source>
</evidence>